<proteinExistence type="predicted"/>
<name>A0A1J1ITC3_9DIPT</name>
<accession>A0A1J1ITC3</accession>
<protein>
    <submittedName>
        <fullName evidence="1">CLUMA_CG015918, isoform A</fullName>
    </submittedName>
</protein>
<dbReference type="AlphaFoldDB" id="A0A1J1ITC3"/>
<reference evidence="1 2" key="1">
    <citation type="submission" date="2015-04" db="EMBL/GenBank/DDBJ databases">
        <authorList>
            <person name="Syromyatnikov M.Y."/>
            <person name="Popov V.N."/>
        </authorList>
    </citation>
    <scope>NUCLEOTIDE SEQUENCE [LARGE SCALE GENOMIC DNA]</scope>
</reference>
<sequence>MTVMESPFALMPMRCHLRSFVLASKLIRLSSTNSPFIS</sequence>
<organism evidence="1 2">
    <name type="scientific">Clunio marinus</name>
    <dbReference type="NCBI Taxonomy" id="568069"/>
    <lineage>
        <taxon>Eukaryota</taxon>
        <taxon>Metazoa</taxon>
        <taxon>Ecdysozoa</taxon>
        <taxon>Arthropoda</taxon>
        <taxon>Hexapoda</taxon>
        <taxon>Insecta</taxon>
        <taxon>Pterygota</taxon>
        <taxon>Neoptera</taxon>
        <taxon>Endopterygota</taxon>
        <taxon>Diptera</taxon>
        <taxon>Nematocera</taxon>
        <taxon>Chironomoidea</taxon>
        <taxon>Chironomidae</taxon>
        <taxon>Clunio</taxon>
    </lineage>
</organism>
<gene>
    <name evidence="1" type="ORF">CLUMA_CG015918</name>
</gene>
<keyword evidence="2" id="KW-1185">Reference proteome</keyword>
<evidence type="ECO:0000313" key="2">
    <source>
        <dbReference type="Proteomes" id="UP000183832"/>
    </source>
</evidence>
<evidence type="ECO:0000313" key="1">
    <source>
        <dbReference type="EMBL" id="CRL02828.1"/>
    </source>
</evidence>
<dbReference type="Proteomes" id="UP000183832">
    <property type="component" value="Unassembled WGS sequence"/>
</dbReference>
<dbReference type="EMBL" id="CVRI01000058">
    <property type="protein sequence ID" value="CRL02828.1"/>
    <property type="molecule type" value="Genomic_DNA"/>
</dbReference>